<proteinExistence type="predicted"/>
<gene>
    <name evidence="1" type="ORF">CLPA_c24180</name>
    <name evidence="2" type="ORF">CP6013_00761</name>
</gene>
<dbReference type="AlphaFoldDB" id="A0A0H3J913"/>
<sequence length="112" mass="12438">MGYKSYKDKVLKALDEAKKDACETIGAFVVAEAKLRTPVLTGNLKRSETFEVMSDNKGVIVGSTPNAPYDIWVEKGTESQKAKPHWEPAVMENISKIEQLTGYKIKEKMSGD</sequence>
<reference evidence="1 4" key="1">
    <citation type="journal article" date="2015" name="Genome Announc.">
        <title>Complete Genome Sequence of the Nitrogen-Fixing and Solvent-Producing Clostridium pasteurianum DSM 525.</title>
        <authorList>
            <person name="Poehlein A."/>
            <person name="Grosse-Honebrink A."/>
            <person name="Zhang Y."/>
            <person name="Minton N.P."/>
            <person name="Daniel R."/>
        </authorList>
    </citation>
    <scope>NUCLEOTIDE SEQUENCE [LARGE SCALE GENOMIC DNA]</scope>
    <source>
        <strain evidence="1">DSM 525</strain>
        <strain evidence="4">DSM 525 / ATCC 6013</strain>
    </source>
</reference>
<dbReference type="Pfam" id="PF04883">
    <property type="entry name" value="HK97-gp10_like"/>
    <property type="match status" value="1"/>
</dbReference>
<dbReference type="KEGG" id="cpae:CPAST_c24180"/>
<dbReference type="InterPro" id="IPR010064">
    <property type="entry name" value="HK97-gp10_tail"/>
</dbReference>
<dbReference type="KEGG" id="cpat:CLPA_c24180"/>
<accession>A0A0H3J913</accession>
<evidence type="ECO:0000313" key="1">
    <source>
        <dbReference type="EMBL" id="AJA52476.1"/>
    </source>
</evidence>
<evidence type="ECO:0000313" key="4">
    <source>
        <dbReference type="Proteomes" id="UP000030905"/>
    </source>
</evidence>
<dbReference type="eggNOG" id="ENOG5033DUZ">
    <property type="taxonomic scope" value="Bacteria"/>
</dbReference>
<evidence type="ECO:0000313" key="2">
    <source>
        <dbReference type="EMBL" id="KRU11514.1"/>
    </source>
</evidence>
<reference evidence="2" key="2">
    <citation type="submission" date="2015-10" db="EMBL/GenBank/DDBJ databases">
        <title>Improved Draft Genome Sequence of Clostridium pasteurianum Strain ATCC 6013 (DSM 525) Using a Hybrid Next-Generation Sequencing Approach.</title>
        <authorList>
            <person name="Pyne M.E."/>
            <person name="Utturkar S.M."/>
            <person name="Brown S.D."/>
            <person name="Moo-Young M."/>
            <person name="Chung D.A."/>
            <person name="Chou P.C."/>
        </authorList>
    </citation>
    <scope>NUCLEOTIDE SEQUENCE</scope>
    <source>
        <strain evidence="2">ATCC 6013</strain>
    </source>
</reference>
<protein>
    <submittedName>
        <fullName evidence="1">Phage protein, HK97 gp10 family</fullName>
    </submittedName>
</protein>
<dbReference type="GeneID" id="93074558"/>
<evidence type="ECO:0000313" key="3">
    <source>
        <dbReference type="Proteomes" id="UP000028042"/>
    </source>
</evidence>
<reference evidence="2 3" key="3">
    <citation type="journal article" name="Genome Announc.">
        <title>Improved Draft Genome Sequence of Clostridium pasteurianum Strain ATCC 6013 (DSM 525) Using a Hybrid Next-Generation Sequencing Approach.</title>
        <authorList>
            <person name="Pyne M.E."/>
            <person name="Utturkar S."/>
            <person name="Brown S.D."/>
            <person name="Moo-Young M."/>
            <person name="Chung D.A."/>
            <person name="Chou C.P."/>
        </authorList>
    </citation>
    <scope>NUCLEOTIDE SEQUENCE [LARGE SCALE GENOMIC DNA]</scope>
    <source>
        <strain evidence="2 3">ATCC 6013</strain>
    </source>
</reference>
<dbReference type="RefSeq" id="WP_003441214.1">
    <property type="nucleotide sequence ID" value="NZ_ANZB01000002.1"/>
</dbReference>
<dbReference type="Proteomes" id="UP000028042">
    <property type="component" value="Unassembled WGS sequence"/>
</dbReference>
<keyword evidence="4" id="KW-1185">Reference proteome</keyword>
<dbReference type="PATRIC" id="fig|1262449.3.peg.572"/>
<dbReference type="EMBL" id="CP009268">
    <property type="protein sequence ID" value="AJA52476.1"/>
    <property type="molecule type" value="Genomic_DNA"/>
</dbReference>
<name>A0A0H3J913_CLOPA</name>
<dbReference type="NCBIfam" id="TIGR01725">
    <property type="entry name" value="phge_HK97_gp10"/>
    <property type="match status" value="1"/>
</dbReference>
<dbReference type="Proteomes" id="UP000030905">
    <property type="component" value="Chromosome"/>
</dbReference>
<dbReference type="EMBL" id="JPGY02000001">
    <property type="protein sequence ID" value="KRU11514.1"/>
    <property type="molecule type" value="Genomic_DNA"/>
</dbReference>
<organism evidence="1 4">
    <name type="scientific">Clostridium pasteurianum DSM 525 = ATCC 6013</name>
    <dbReference type="NCBI Taxonomy" id="1262449"/>
    <lineage>
        <taxon>Bacteria</taxon>
        <taxon>Bacillati</taxon>
        <taxon>Bacillota</taxon>
        <taxon>Clostridia</taxon>
        <taxon>Eubacteriales</taxon>
        <taxon>Clostridiaceae</taxon>
        <taxon>Clostridium</taxon>
    </lineage>
</organism>